<reference evidence="1" key="1">
    <citation type="journal article" date="2018" name="Nat. Plants">
        <title>Whole-genome landscape of Medicago truncatula symbiotic genes.</title>
        <authorList>
            <person name="Pecrix Y."/>
            <person name="Gamas P."/>
            <person name="Carrere S."/>
        </authorList>
    </citation>
    <scope>NUCLEOTIDE SEQUENCE</scope>
    <source>
        <tissue evidence="1">Leaves</tissue>
    </source>
</reference>
<gene>
    <name evidence="1" type="ORF">MtrunA17_Chr1g0213601</name>
</gene>
<proteinExistence type="predicted"/>
<dbReference type="Gramene" id="rna6982">
    <property type="protein sequence ID" value="RHN82794.1"/>
    <property type="gene ID" value="gene6982"/>
</dbReference>
<protein>
    <submittedName>
        <fullName evidence="1">Uncharacterized protein</fullName>
    </submittedName>
</protein>
<comment type="caution">
    <text evidence="1">The sequence shown here is derived from an EMBL/GenBank/DDBJ whole genome shotgun (WGS) entry which is preliminary data.</text>
</comment>
<organism evidence="1">
    <name type="scientific">Medicago truncatula</name>
    <name type="common">Barrel medic</name>
    <name type="synonym">Medicago tribuloides</name>
    <dbReference type="NCBI Taxonomy" id="3880"/>
    <lineage>
        <taxon>Eukaryota</taxon>
        <taxon>Viridiplantae</taxon>
        <taxon>Streptophyta</taxon>
        <taxon>Embryophyta</taxon>
        <taxon>Tracheophyta</taxon>
        <taxon>Spermatophyta</taxon>
        <taxon>Magnoliopsida</taxon>
        <taxon>eudicotyledons</taxon>
        <taxon>Gunneridae</taxon>
        <taxon>Pentapetalae</taxon>
        <taxon>rosids</taxon>
        <taxon>fabids</taxon>
        <taxon>Fabales</taxon>
        <taxon>Fabaceae</taxon>
        <taxon>Papilionoideae</taxon>
        <taxon>50 kb inversion clade</taxon>
        <taxon>NPAAA clade</taxon>
        <taxon>Hologalegina</taxon>
        <taxon>IRL clade</taxon>
        <taxon>Trifolieae</taxon>
        <taxon>Medicago</taxon>
    </lineage>
</organism>
<accession>A0A396K067</accession>
<dbReference type="AlphaFoldDB" id="A0A396K067"/>
<sequence>MVSDNYQKMISDVAVRSMVKGLFFLDRVVCLMGRRMVLNEGGDGVERKKREKS</sequence>
<name>A0A396K067_MEDTR</name>
<dbReference type="EMBL" id="PSQE01000001">
    <property type="protein sequence ID" value="RHN82794.1"/>
    <property type="molecule type" value="Genomic_DNA"/>
</dbReference>
<dbReference type="Proteomes" id="UP000265566">
    <property type="component" value="Chromosome 1"/>
</dbReference>
<evidence type="ECO:0000313" key="1">
    <source>
        <dbReference type="EMBL" id="RHN82794.1"/>
    </source>
</evidence>